<evidence type="ECO:0008006" key="5">
    <source>
        <dbReference type="Google" id="ProtNLM"/>
    </source>
</evidence>
<protein>
    <recommendedName>
        <fullName evidence="5">Beta propeller domain-containing protein</fullName>
    </recommendedName>
</protein>
<dbReference type="EMBL" id="MSLT01000023">
    <property type="protein sequence ID" value="OUD12037.1"/>
    <property type="molecule type" value="Genomic_DNA"/>
</dbReference>
<feature type="compositionally biased region" description="Low complexity" evidence="1">
    <location>
        <begin position="169"/>
        <end position="190"/>
    </location>
</feature>
<proteinExistence type="predicted"/>
<keyword evidence="4" id="KW-1185">Reference proteome</keyword>
<dbReference type="Pfam" id="PF09826">
    <property type="entry name" value="Beta_propel"/>
    <property type="match status" value="1"/>
</dbReference>
<feature type="region of interest" description="Disordered" evidence="1">
    <location>
        <begin position="167"/>
        <end position="196"/>
    </location>
</feature>
<dbReference type="AlphaFoldDB" id="A0A251X525"/>
<dbReference type="RefSeq" id="WP_176329872.1">
    <property type="nucleotide sequence ID" value="NZ_MSLT01000023.1"/>
</dbReference>
<feature type="chain" id="PRO_5012761466" description="Beta propeller domain-containing protein" evidence="2">
    <location>
        <begin position="21"/>
        <end position="1026"/>
    </location>
</feature>
<accession>A0A251X525</accession>
<dbReference type="InterPro" id="IPR019198">
    <property type="entry name" value="Beta_propeller_containing"/>
</dbReference>
<keyword evidence="2" id="KW-0732">Signal</keyword>
<evidence type="ECO:0000313" key="4">
    <source>
        <dbReference type="Proteomes" id="UP000194798"/>
    </source>
</evidence>
<name>A0A251X525_9GAMM</name>
<sequence>MRISLIVGAGLLWSLSQYSAAWQLTVEPQTNAPAQISVLNQETLQNVKVYLVWFNLDTESVQSWTMDKGWQKDLIPIANQTFTDVQPFVAEAVAQVPETCQTQAQCFLALVAISPEGDVLNTEHWQASTVFPLTQRASQARLPSQQFFLSAGANSADFLYREEEKAGLSEPTAVPTAEAAPPSADSSEGSQAETEKPDIFRLVGQRLYYANSQAQKFQIIDVSDPRAPRLHSETRLQGMPQELYVLADRVILLQNDYRDNRNGTRLVVLQPNANGTMQTLQEMTLPGHFVESRRRDHMLYVVMNSFTENPEPATDVVTTEGETVEPAIMPCLGCGVAQNLVVTALAVGQDGRLTQQAQVTLNGYGAKLAIFTDYLVLITDNPNDWRTQQIQLFDLRQAEPLVRLPLIQVPGRVPSEFHVSVKEDLLRVVYGPSDRNDGSSLAVFKITNQNITLLGQVDKIAPGEDLFATRFVDDKAYVVTYERTDPLWVIDLSVPSAPKIVGELHVPGWSEKLFFHQDRLFAVGIHDVPLPEEGDISVRRVAMSLFDVSNPTNPTLINRVVPLEGQMKWNYSPALEDERALLLDWTQEYAALPIQSWETGSHYLQVVSFNDGQLRDAGQVSTPINLQRSLALNDSTLVGLGNQALLTVQWGQGQAKTLAELELAAQLTWLKRHNGELWAAAYGDQGLYRVSRYAESDLNRPVQSFTVGKGYESLLLAEGQAVFYNRHPLAIQTVNMATGAVSAPRVLETEKEIYAYPYWWQRSAGFVAGGAFHVAQMTGEVDRGGVPCKGAEICILPVLDVVAEPQTMLPEQWVLHSWTLSGDSQVTRSIPGEPVAFTASGALLTQEMTAQGQMQVNVLQLTASAASLRDSLAINCDFYQTQVQWNNEALWVHCSGEPRYYIQPPSENEESARLSRFTLQQGRLTASGEWTFTASQLSQVSGDMVFLHRGGYGYYPMAKPAMLMEDAAVRGFPPMWGGCEVWQVVGENSKHLVKTLDYCPDPNASVVTSDGLLTAQGFAGIEAVKW</sequence>
<reference evidence="3 4" key="1">
    <citation type="submission" date="2016-12" db="EMBL/GenBank/DDBJ databases">
        <title>Thioflexothrix psekupsii D3 genome sequencing and assembly.</title>
        <authorList>
            <person name="Fomenkov A."/>
            <person name="Vincze T."/>
            <person name="Grabovich M."/>
            <person name="Anton B.P."/>
            <person name="Dubinina G."/>
            <person name="Orlova M."/>
            <person name="Belousova E."/>
            <person name="Roberts R.J."/>
        </authorList>
    </citation>
    <scope>NUCLEOTIDE SEQUENCE [LARGE SCALE GENOMIC DNA]</scope>
    <source>
        <strain evidence="3">D3</strain>
    </source>
</reference>
<feature type="signal peptide" evidence="2">
    <location>
        <begin position="1"/>
        <end position="20"/>
    </location>
</feature>
<comment type="caution">
    <text evidence="3">The sequence shown here is derived from an EMBL/GenBank/DDBJ whole genome shotgun (WGS) entry which is preliminary data.</text>
</comment>
<organism evidence="3 4">
    <name type="scientific">Thioflexithrix psekupsensis</name>
    <dbReference type="NCBI Taxonomy" id="1570016"/>
    <lineage>
        <taxon>Bacteria</taxon>
        <taxon>Pseudomonadati</taxon>
        <taxon>Pseudomonadota</taxon>
        <taxon>Gammaproteobacteria</taxon>
        <taxon>Thiotrichales</taxon>
        <taxon>Thioflexithrix</taxon>
    </lineage>
</organism>
<dbReference type="Proteomes" id="UP000194798">
    <property type="component" value="Unassembled WGS sequence"/>
</dbReference>
<evidence type="ECO:0000256" key="1">
    <source>
        <dbReference type="SAM" id="MobiDB-lite"/>
    </source>
</evidence>
<evidence type="ECO:0000313" key="3">
    <source>
        <dbReference type="EMBL" id="OUD12037.1"/>
    </source>
</evidence>
<evidence type="ECO:0000256" key="2">
    <source>
        <dbReference type="SAM" id="SignalP"/>
    </source>
</evidence>
<gene>
    <name evidence="3" type="ORF">TPSD3_12940</name>
</gene>